<dbReference type="Pfam" id="PF13780">
    <property type="entry name" value="DUF4176"/>
    <property type="match status" value="1"/>
</dbReference>
<protein>
    <submittedName>
        <fullName evidence="1">DUF4176 domain-containing protein</fullName>
    </submittedName>
</protein>
<gene>
    <name evidence="1" type="ORF">GU336_05830</name>
</gene>
<dbReference type="RefSeq" id="WP_167838681.1">
    <property type="nucleotide sequence ID" value="NZ_CP047616.1"/>
</dbReference>
<dbReference type="EMBL" id="CP047616">
    <property type="protein sequence ID" value="QIW53695.1"/>
    <property type="molecule type" value="Genomic_DNA"/>
</dbReference>
<evidence type="ECO:0000313" key="2">
    <source>
        <dbReference type="Proteomes" id="UP000501945"/>
    </source>
</evidence>
<organism evidence="1 2">
    <name type="scientific">Pseudolactococcus raffinolactis</name>
    <dbReference type="NCBI Taxonomy" id="1366"/>
    <lineage>
        <taxon>Bacteria</taxon>
        <taxon>Bacillati</taxon>
        <taxon>Bacillota</taxon>
        <taxon>Bacilli</taxon>
        <taxon>Lactobacillales</taxon>
        <taxon>Streptococcaceae</taxon>
        <taxon>Pseudolactococcus</taxon>
    </lineage>
</organism>
<proteinExistence type="predicted"/>
<name>A0A6H0UH66_9LACT</name>
<sequence>MTNSTKALPLGSIVYLKEGTVKMLIIGRSNLISKQENETPILFDYSAVMYPLGFIGVEKLFFFNNEDIDKVEFEGFSDSENEQFVKNMITYQESKETSFTRGNVDEFLEEVKKEERRIEK</sequence>
<dbReference type="InterPro" id="IPR025233">
    <property type="entry name" value="DUF4176"/>
</dbReference>
<dbReference type="Proteomes" id="UP000501945">
    <property type="component" value="Chromosome"/>
</dbReference>
<reference evidence="1 2" key="1">
    <citation type="submission" date="2019-12" db="EMBL/GenBank/DDBJ databases">
        <title>Whole genome sequences of Lactococcus raffinolactis strains isolated from sewage.</title>
        <authorList>
            <person name="Ybazeta G."/>
            <person name="Ross M."/>
            <person name="Brabant-Kirwan D."/>
            <person name="Saleh M."/>
            <person name="Dillon J.A."/>
            <person name="Splinter K."/>
            <person name="Nokhbeh R."/>
        </authorList>
    </citation>
    <scope>NUCLEOTIDE SEQUENCE [LARGE SCALE GENOMIC DNA]</scope>
    <source>
        <strain evidence="1 2">Lr_19_5</strain>
    </source>
</reference>
<accession>A0A6H0UH66</accession>
<dbReference type="AlphaFoldDB" id="A0A6H0UH66"/>
<evidence type="ECO:0000313" key="1">
    <source>
        <dbReference type="EMBL" id="QIW53695.1"/>
    </source>
</evidence>